<dbReference type="InterPro" id="IPR014710">
    <property type="entry name" value="RmlC-like_jellyroll"/>
</dbReference>
<evidence type="ECO:0000259" key="2">
    <source>
        <dbReference type="Pfam" id="PF07883"/>
    </source>
</evidence>
<name>A0A0C2MD15_THEKT</name>
<comment type="caution">
    <text evidence="3">The sequence shown here is derived from an EMBL/GenBank/DDBJ whole genome shotgun (WGS) entry which is preliminary data.</text>
</comment>
<keyword evidence="1" id="KW-0479">Metal-binding</keyword>
<keyword evidence="4" id="KW-1185">Reference proteome</keyword>
<evidence type="ECO:0000313" key="3">
    <source>
        <dbReference type="EMBL" id="KII62194.1"/>
    </source>
</evidence>
<dbReference type="PANTHER" id="PTHR35848">
    <property type="entry name" value="OXALATE-BINDING PROTEIN"/>
    <property type="match status" value="1"/>
</dbReference>
<proteinExistence type="predicted"/>
<feature type="domain" description="Cupin type-2" evidence="2">
    <location>
        <begin position="31"/>
        <end position="99"/>
    </location>
</feature>
<dbReference type="Proteomes" id="UP000031668">
    <property type="component" value="Unassembled WGS sequence"/>
</dbReference>
<accession>A0A0C2MD15</accession>
<dbReference type="CDD" id="cd06988">
    <property type="entry name" value="cupin_DddK"/>
    <property type="match status" value="1"/>
</dbReference>
<dbReference type="InterPro" id="IPR013096">
    <property type="entry name" value="Cupin_2"/>
</dbReference>
<dbReference type="GO" id="GO:0046872">
    <property type="term" value="F:metal ion binding"/>
    <property type="evidence" value="ECO:0007669"/>
    <property type="project" value="UniProtKB-KW"/>
</dbReference>
<reference evidence="3 4" key="1">
    <citation type="journal article" date="2014" name="Genome Biol. Evol.">
        <title>The genome of the myxosporean Thelohanellus kitauei shows adaptations to nutrient acquisition within its fish host.</title>
        <authorList>
            <person name="Yang Y."/>
            <person name="Xiong J."/>
            <person name="Zhou Z."/>
            <person name="Huo F."/>
            <person name="Miao W."/>
            <person name="Ran C."/>
            <person name="Liu Y."/>
            <person name="Zhang J."/>
            <person name="Feng J."/>
            <person name="Wang M."/>
            <person name="Wang M."/>
            <person name="Wang L."/>
            <person name="Yao B."/>
        </authorList>
    </citation>
    <scope>NUCLEOTIDE SEQUENCE [LARGE SCALE GENOMIC DNA]</scope>
    <source>
        <strain evidence="3">Wuqing</strain>
    </source>
</reference>
<dbReference type="Pfam" id="PF07883">
    <property type="entry name" value="Cupin_2"/>
    <property type="match status" value="1"/>
</dbReference>
<sequence length="119" mass="13736">MRWDTLVHEYDLDGSRLLPWEGYPTPIGAGWCVVRPHTQSQSHTQIDQEFFIGIKGNAKLKVGDEIFQFTMGDIAAIPKHTDHYVINDTDEDFHFYVVWWDENTANGFLKEHAEIGDTL</sequence>
<dbReference type="SUPFAM" id="SSF51182">
    <property type="entry name" value="RmlC-like cupins"/>
    <property type="match status" value="1"/>
</dbReference>
<dbReference type="EMBL" id="JWZT01005091">
    <property type="protein sequence ID" value="KII62194.1"/>
    <property type="molecule type" value="Genomic_DNA"/>
</dbReference>
<evidence type="ECO:0000256" key="1">
    <source>
        <dbReference type="ARBA" id="ARBA00022723"/>
    </source>
</evidence>
<organism evidence="3 4">
    <name type="scientific">Thelohanellus kitauei</name>
    <name type="common">Myxosporean</name>
    <dbReference type="NCBI Taxonomy" id="669202"/>
    <lineage>
        <taxon>Eukaryota</taxon>
        <taxon>Metazoa</taxon>
        <taxon>Cnidaria</taxon>
        <taxon>Myxozoa</taxon>
        <taxon>Myxosporea</taxon>
        <taxon>Bivalvulida</taxon>
        <taxon>Platysporina</taxon>
        <taxon>Myxobolidae</taxon>
        <taxon>Thelohanellus</taxon>
    </lineage>
</organism>
<dbReference type="Gene3D" id="2.60.120.10">
    <property type="entry name" value="Jelly Rolls"/>
    <property type="match status" value="1"/>
</dbReference>
<dbReference type="InterPro" id="IPR011051">
    <property type="entry name" value="RmlC_Cupin_sf"/>
</dbReference>
<evidence type="ECO:0000313" key="4">
    <source>
        <dbReference type="Proteomes" id="UP000031668"/>
    </source>
</evidence>
<gene>
    <name evidence="3" type="ORF">RF11_01169</name>
</gene>
<protein>
    <recommendedName>
        <fullName evidence="2">Cupin type-2 domain-containing protein</fullName>
    </recommendedName>
</protein>
<dbReference type="AlphaFoldDB" id="A0A0C2MD15"/>
<dbReference type="InterPro" id="IPR051610">
    <property type="entry name" value="GPI/OXD"/>
</dbReference>
<dbReference type="PANTHER" id="PTHR35848:SF6">
    <property type="entry name" value="CUPIN TYPE-2 DOMAIN-CONTAINING PROTEIN"/>
    <property type="match status" value="1"/>
</dbReference>